<proteinExistence type="predicted"/>
<organism evidence="2">
    <name type="scientific">uncultured Thermomicrobiales bacterium</name>
    <dbReference type="NCBI Taxonomy" id="1645740"/>
    <lineage>
        <taxon>Bacteria</taxon>
        <taxon>Pseudomonadati</taxon>
        <taxon>Thermomicrobiota</taxon>
        <taxon>Thermomicrobia</taxon>
        <taxon>Thermomicrobiales</taxon>
        <taxon>environmental samples</taxon>
    </lineage>
</organism>
<reference evidence="2" key="1">
    <citation type="submission" date="2020-02" db="EMBL/GenBank/DDBJ databases">
        <authorList>
            <person name="Meier V. D."/>
        </authorList>
    </citation>
    <scope>NUCLEOTIDE SEQUENCE</scope>
    <source>
        <strain evidence="2">AVDCRST_MAG87</strain>
    </source>
</reference>
<feature type="region of interest" description="Disordered" evidence="1">
    <location>
        <begin position="189"/>
        <end position="211"/>
    </location>
</feature>
<gene>
    <name evidence="2" type="ORF">AVDCRST_MAG87-2039</name>
</gene>
<accession>A0A6J4V4X2</accession>
<dbReference type="AlphaFoldDB" id="A0A6J4V4X2"/>
<dbReference type="EMBL" id="CADCWJ010000464">
    <property type="protein sequence ID" value="CAA9566985.1"/>
    <property type="molecule type" value="Genomic_DNA"/>
</dbReference>
<name>A0A6J4V4X2_9BACT</name>
<evidence type="ECO:0000313" key="2">
    <source>
        <dbReference type="EMBL" id="CAA9566985.1"/>
    </source>
</evidence>
<protein>
    <submittedName>
        <fullName evidence="2">Uncharacterized protein</fullName>
    </submittedName>
</protein>
<feature type="region of interest" description="Disordered" evidence="1">
    <location>
        <begin position="108"/>
        <end position="130"/>
    </location>
</feature>
<feature type="non-terminal residue" evidence="2">
    <location>
        <position position="211"/>
    </location>
</feature>
<feature type="non-terminal residue" evidence="2">
    <location>
        <position position="1"/>
    </location>
</feature>
<evidence type="ECO:0000256" key="1">
    <source>
        <dbReference type="SAM" id="MobiDB-lite"/>
    </source>
</evidence>
<sequence length="211" mass="23084">ERRWVHAVVPPRLRAAHAGGDRVSVQCGCPPGRFRAGQLLQLLHDPEQPDRGRRLSLPRPAFPIGHALVCADGPASGRGGRVHGDNVHRLRAVSFRIRGCVADQRTVGQHRAPQDLSAGGHRRLADRPSRCPNSVPECVDLGRLSPALPGLFVDQGPGRRLVSLSLSRSRPGRRLPRCHCDQRRDRGRLRGDHLADRDLRPAPPGSVRGCV</sequence>
<feature type="compositionally biased region" description="Basic and acidic residues" evidence="1">
    <location>
        <begin position="189"/>
        <end position="200"/>
    </location>
</feature>